<dbReference type="PANTHER" id="PTHR38011">
    <property type="entry name" value="DIHYDROFOLATE REDUCTASE FAMILY PROTEIN (AFU_ORTHOLOGUE AFUA_8G06820)"/>
    <property type="match status" value="1"/>
</dbReference>
<proteinExistence type="predicted"/>
<keyword evidence="3" id="KW-1185">Reference proteome</keyword>
<evidence type="ECO:0000259" key="1">
    <source>
        <dbReference type="Pfam" id="PF01872"/>
    </source>
</evidence>
<feature type="domain" description="Bacterial bifunctional deaminase-reductase C-terminal" evidence="1">
    <location>
        <begin position="4"/>
        <end position="195"/>
    </location>
</feature>
<accession>A0ABW2NWV0</accession>
<sequence length="218" mass="23318">MTNVVLNMSVSVDGFSAGPDVTAEHPMGEGGERLHEWLFTSGSDRATAAGGTSPNGVDAQVAQEILASTGAVVLGRRTFDVGVELWGDTPFPVPCYVVTHEARERLVMRSAAFTFVPDGVESVLRQARAAARDKNVLIMGGANTAQQFVRAGLVDEIQIQLVPVLLGSGTRLFDHLGTDHIELERERSLESPNVTHLRFHVAKQAADPSPLGALSHSR</sequence>
<dbReference type="InterPro" id="IPR002734">
    <property type="entry name" value="RibDG_C"/>
</dbReference>
<dbReference type="Gene3D" id="3.40.430.10">
    <property type="entry name" value="Dihydrofolate Reductase, subunit A"/>
    <property type="match status" value="1"/>
</dbReference>
<reference evidence="3" key="1">
    <citation type="journal article" date="2019" name="Int. J. Syst. Evol. Microbiol.">
        <title>The Global Catalogue of Microorganisms (GCM) 10K type strain sequencing project: providing services to taxonomists for standard genome sequencing and annotation.</title>
        <authorList>
            <consortium name="The Broad Institute Genomics Platform"/>
            <consortium name="The Broad Institute Genome Sequencing Center for Infectious Disease"/>
            <person name="Wu L."/>
            <person name="Ma J."/>
        </authorList>
    </citation>
    <scope>NUCLEOTIDE SEQUENCE [LARGE SCALE GENOMIC DNA]</scope>
    <source>
        <strain evidence="3">CECT 7649</strain>
    </source>
</reference>
<dbReference type="InterPro" id="IPR050765">
    <property type="entry name" value="Riboflavin_Biosynth_HTPR"/>
</dbReference>
<organism evidence="2 3">
    <name type="scientific">Sphaerisporangium rhizosphaerae</name>
    <dbReference type="NCBI Taxonomy" id="2269375"/>
    <lineage>
        <taxon>Bacteria</taxon>
        <taxon>Bacillati</taxon>
        <taxon>Actinomycetota</taxon>
        <taxon>Actinomycetes</taxon>
        <taxon>Streptosporangiales</taxon>
        <taxon>Streptosporangiaceae</taxon>
        <taxon>Sphaerisporangium</taxon>
    </lineage>
</organism>
<dbReference type="Pfam" id="PF01872">
    <property type="entry name" value="RibD_C"/>
    <property type="match status" value="1"/>
</dbReference>
<comment type="caution">
    <text evidence="2">The sequence shown here is derived from an EMBL/GenBank/DDBJ whole genome shotgun (WGS) entry which is preliminary data.</text>
</comment>
<dbReference type="InterPro" id="IPR024072">
    <property type="entry name" value="DHFR-like_dom_sf"/>
</dbReference>
<dbReference type="SUPFAM" id="SSF53597">
    <property type="entry name" value="Dihydrofolate reductase-like"/>
    <property type="match status" value="1"/>
</dbReference>
<dbReference type="Proteomes" id="UP001596496">
    <property type="component" value="Unassembled WGS sequence"/>
</dbReference>
<gene>
    <name evidence="2" type="ORF">ACFQSB_00575</name>
</gene>
<dbReference type="PANTHER" id="PTHR38011:SF12">
    <property type="entry name" value="BIFUNCTIONAL DEAMINASE-REDUCTASE DOMAIN PROTEIN"/>
    <property type="match status" value="1"/>
</dbReference>
<dbReference type="RefSeq" id="WP_380823706.1">
    <property type="nucleotide sequence ID" value="NZ_JBHTCG010000001.1"/>
</dbReference>
<evidence type="ECO:0000313" key="3">
    <source>
        <dbReference type="Proteomes" id="UP001596496"/>
    </source>
</evidence>
<dbReference type="EMBL" id="JBHTCG010000001">
    <property type="protein sequence ID" value="MFC7380675.1"/>
    <property type="molecule type" value="Genomic_DNA"/>
</dbReference>
<name>A0ABW2NWV0_9ACTN</name>
<evidence type="ECO:0000313" key="2">
    <source>
        <dbReference type="EMBL" id="MFC7380675.1"/>
    </source>
</evidence>
<protein>
    <submittedName>
        <fullName evidence="2">Dihydrofolate reductase family protein</fullName>
    </submittedName>
</protein>